<evidence type="ECO:0000313" key="9">
    <source>
        <dbReference type="Proteomes" id="UP001418637"/>
    </source>
</evidence>
<evidence type="ECO:0000256" key="7">
    <source>
        <dbReference type="RuleBase" id="RU004466"/>
    </source>
</evidence>
<comment type="similarity">
    <text evidence="2 7">Belongs to the FPP/GGPP synthase family.</text>
</comment>
<evidence type="ECO:0000256" key="4">
    <source>
        <dbReference type="ARBA" id="ARBA00022723"/>
    </source>
</evidence>
<dbReference type="PROSITE" id="PS00723">
    <property type="entry name" value="POLYPRENYL_SYNTHASE_1"/>
    <property type="match status" value="1"/>
</dbReference>
<comment type="caution">
    <text evidence="8">The sequence shown here is derived from an EMBL/GenBank/DDBJ whole genome shotgun (WGS) entry which is preliminary data.</text>
</comment>
<dbReference type="PROSITE" id="PS00444">
    <property type="entry name" value="POLYPRENYL_SYNTHASE_2"/>
    <property type="match status" value="1"/>
</dbReference>
<dbReference type="Pfam" id="PF00348">
    <property type="entry name" value="polyprenyl_synt"/>
    <property type="match status" value="1"/>
</dbReference>
<gene>
    <name evidence="8" type="ORF">WJT86_11550</name>
</gene>
<dbReference type="SUPFAM" id="SSF48576">
    <property type="entry name" value="Terpenoid synthases"/>
    <property type="match status" value="1"/>
</dbReference>
<protein>
    <submittedName>
        <fullName evidence="8">Polyprenyl synthetase family protein</fullName>
    </submittedName>
</protein>
<keyword evidence="4" id="KW-0479">Metal-binding</keyword>
<evidence type="ECO:0000256" key="1">
    <source>
        <dbReference type="ARBA" id="ARBA00001946"/>
    </source>
</evidence>
<dbReference type="SFLD" id="SFLDS00005">
    <property type="entry name" value="Isoprenoid_Synthase_Type_I"/>
    <property type="match status" value="1"/>
</dbReference>
<keyword evidence="6" id="KW-0414">Isoprene biosynthesis</keyword>
<proteinExistence type="inferred from homology"/>
<keyword evidence="9" id="KW-1185">Reference proteome</keyword>
<dbReference type="InterPro" id="IPR000092">
    <property type="entry name" value="Polyprenyl_synt"/>
</dbReference>
<evidence type="ECO:0000256" key="6">
    <source>
        <dbReference type="ARBA" id="ARBA00023229"/>
    </source>
</evidence>
<dbReference type="Proteomes" id="UP001418637">
    <property type="component" value="Unassembled WGS sequence"/>
</dbReference>
<sequence>MVSQNSLFSEHLTQVATEVELYLAELLTNNTTGREVARPRRLVEAMRYAVLAGGKRLRPFLTIEVTRLLSAEMSDDLKKQAFWAASATELIHCYSLVHDDLPSMDDDDLRRGKPTLHKAYDEATAILAGDALQALAFAELADERHCPDAHIRSELVLGLAQASGIGGMVGGQLLDLAQEGRYGAVDPSVDDIKIMQAMKTGALISYSVDAGAIIASADEPLRTKLRIYGDALGVAFQIADDLLDLDGTAAELGKATGKDVARGKITLVERIGVEAARNECKRLLEQALDALDGFGSKADMLRDAARFVIERRV</sequence>
<dbReference type="SFLD" id="SFLDG01017">
    <property type="entry name" value="Polyprenyl_Transferase_Like"/>
    <property type="match status" value="1"/>
</dbReference>
<dbReference type="PANTHER" id="PTHR43281">
    <property type="entry name" value="FARNESYL DIPHOSPHATE SYNTHASE"/>
    <property type="match status" value="1"/>
</dbReference>
<evidence type="ECO:0000313" key="8">
    <source>
        <dbReference type="EMBL" id="MEN3931689.1"/>
    </source>
</evidence>
<dbReference type="InterPro" id="IPR008949">
    <property type="entry name" value="Isoprenoid_synthase_dom_sf"/>
</dbReference>
<comment type="cofactor">
    <cofactor evidence="1">
        <name>Mg(2+)</name>
        <dbReference type="ChEBI" id="CHEBI:18420"/>
    </cofactor>
</comment>
<dbReference type="CDD" id="cd00685">
    <property type="entry name" value="Trans_IPPS_HT"/>
    <property type="match status" value="1"/>
</dbReference>
<evidence type="ECO:0000256" key="3">
    <source>
        <dbReference type="ARBA" id="ARBA00022679"/>
    </source>
</evidence>
<dbReference type="InterPro" id="IPR033749">
    <property type="entry name" value="Polyprenyl_synt_CS"/>
</dbReference>
<accession>A0ABV0BL92</accession>
<dbReference type="InterPro" id="IPR053378">
    <property type="entry name" value="Prenyl_diphosphate_synthase"/>
</dbReference>
<evidence type="ECO:0000256" key="5">
    <source>
        <dbReference type="ARBA" id="ARBA00022842"/>
    </source>
</evidence>
<dbReference type="Gene3D" id="1.10.600.10">
    <property type="entry name" value="Farnesyl Diphosphate Synthase"/>
    <property type="match status" value="1"/>
</dbReference>
<organism evidence="8 9">
    <name type="scientific">Hohaiivirga grylli</name>
    <dbReference type="NCBI Taxonomy" id="3133970"/>
    <lineage>
        <taxon>Bacteria</taxon>
        <taxon>Pseudomonadati</taxon>
        <taxon>Pseudomonadota</taxon>
        <taxon>Alphaproteobacteria</taxon>
        <taxon>Hyphomicrobiales</taxon>
        <taxon>Methylobacteriaceae</taxon>
        <taxon>Hohaiivirga</taxon>
    </lineage>
</organism>
<dbReference type="PANTHER" id="PTHR43281:SF1">
    <property type="entry name" value="FARNESYL DIPHOSPHATE SYNTHASE"/>
    <property type="match status" value="1"/>
</dbReference>
<dbReference type="EMBL" id="JBBYXI010000004">
    <property type="protein sequence ID" value="MEN3931689.1"/>
    <property type="molecule type" value="Genomic_DNA"/>
</dbReference>
<keyword evidence="3 7" id="KW-0808">Transferase</keyword>
<dbReference type="RefSeq" id="WP_346337764.1">
    <property type="nucleotide sequence ID" value="NZ_JBBYXI010000004.1"/>
</dbReference>
<reference evidence="8 9" key="1">
    <citation type="submission" date="2024-04" db="EMBL/GenBank/DDBJ databases">
        <title>A novel species isolated from cricket.</title>
        <authorList>
            <person name="Wang H.-C."/>
        </authorList>
    </citation>
    <scope>NUCLEOTIDE SEQUENCE [LARGE SCALE GENOMIC DNA]</scope>
    <source>
        <strain evidence="8 9">WL0021</strain>
    </source>
</reference>
<evidence type="ECO:0000256" key="2">
    <source>
        <dbReference type="ARBA" id="ARBA00006706"/>
    </source>
</evidence>
<dbReference type="NCBIfam" id="NF045485">
    <property type="entry name" value="FPPsyn"/>
    <property type="match status" value="1"/>
</dbReference>
<keyword evidence="5" id="KW-0460">Magnesium</keyword>
<name>A0ABV0BL92_9HYPH</name>